<proteinExistence type="predicted"/>
<dbReference type="GO" id="GO:0042393">
    <property type="term" value="F:histone binding"/>
    <property type="evidence" value="ECO:0007669"/>
    <property type="project" value="TreeGrafter"/>
</dbReference>
<dbReference type="Proteomes" id="UP000054097">
    <property type="component" value="Unassembled WGS sequence"/>
</dbReference>
<dbReference type="Gene3D" id="2.130.10.10">
    <property type="entry name" value="YVTN repeat-like/Quinoprotein amine dehydrogenase"/>
    <property type="match status" value="1"/>
</dbReference>
<dbReference type="PANTHER" id="PTHR22847">
    <property type="entry name" value="WD40 REPEAT PROTEIN"/>
    <property type="match status" value="1"/>
</dbReference>
<dbReference type="SUPFAM" id="SSF50998">
    <property type="entry name" value="Quinoprotein alcohol dehydrogenase-like"/>
    <property type="match status" value="1"/>
</dbReference>
<evidence type="ECO:0000256" key="2">
    <source>
        <dbReference type="ARBA" id="ARBA00022737"/>
    </source>
</evidence>
<dbReference type="PROSITE" id="PS50082">
    <property type="entry name" value="WD_REPEATS_2"/>
    <property type="match status" value="1"/>
</dbReference>
<reference evidence="4 5" key="1">
    <citation type="submission" date="2014-04" db="EMBL/GenBank/DDBJ databases">
        <authorList>
            <consortium name="DOE Joint Genome Institute"/>
            <person name="Kuo A."/>
            <person name="Zuccaro A."/>
            <person name="Kohler A."/>
            <person name="Nagy L.G."/>
            <person name="Floudas D."/>
            <person name="Copeland A."/>
            <person name="Barry K.W."/>
            <person name="Cichocki N."/>
            <person name="Veneault-Fourrey C."/>
            <person name="LaButti K."/>
            <person name="Lindquist E.A."/>
            <person name="Lipzen A."/>
            <person name="Lundell T."/>
            <person name="Morin E."/>
            <person name="Murat C."/>
            <person name="Sun H."/>
            <person name="Tunlid A."/>
            <person name="Henrissat B."/>
            <person name="Grigoriev I.V."/>
            <person name="Hibbett D.S."/>
            <person name="Martin F."/>
            <person name="Nordberg H.P."/>
            <person name="Cantor M.N."/>
            <person name="Hua S.X."/>
        </authorList>
    </citation>
    <scope>NUCLEOTIDE SEQUENCE [LARGE SCALE GENOMIC DNA]</scope>
    <source>
        <strain evidence="4 5">MAFF 305830</strain>
    </source>
</reference>
<sequence>MERHTRYVTCVAFSLEGSRVVSGSEDETLQLWDSSSCAQQTVIEIGDTVYHVQFSTCGSYVVSEGRIWHIGTSPPSLVKDPSLISESLFSPIRFNSTNHTLEISGYLNLVFPLPNYPASKWVAHKGRIVLGSGDGRVMFVDCTHLL</sequence>
<dbReference type="PANTHER" id="PTHR22847:SF637">
    <property type="entry name" value="WD REPEAT DOMAIN 5B"/>
    <property type="match status" value="1"/>
</dbReference>
<dbReference type="EMBL" id="KN824310">
    <property type="protein sequence ID" value="KIM25855.1"/>
    <property type="molecule type" value="Genomic_DNA"/>
</dbReference>
<dbReference type="InterPro" id="IPR011047">
    <property type="entry name" value="Quinoprotein_ADH-like_sf"/>
</dbReference>
<gene>
    <name evidence="4" type="ORF">M408DRAFT_25753</name>
</gene>
<name>A0A0C3AMP2_SERVB</name>
<accession>A0A0C3AMP2</accession>
<evidence type="ECO:0000313" key="4">
    <source>
        <dbReference type="EMBL" id="KIM25855.1"/>
    </source>
</evidence>
<evidence type="ECO:0000256" key="1">
    <source>
        <dbReference type="ARBA" id="ARBA00022574"/>
    </source>
</evidence>
<feature type="repeat" description="WD" evidence="3">
    <location>
        <begin position="1"/>
        <end position="33"/>
    </location>
</feature>
<evidence type="ECO:0000313" key="5">
    <source>
        <dbReference type="Proteomes" id="UP000054097"/>
    </source>
</evidence>
<dbReference type="InterPro" id="IPR015943">
    <property type="entry name" value="WD40/YVTN_repeat-like_dom_sf"/>
</dbReference>
<dbReference type="GO" id="GO:0048188">
    <property type="term" value="C:Set1C/COMPASS complex"/>
    <property type="evidence" value="ECO:0007669"/>
    <property type="project" value="TreeGrafter"/>
</dbReference>
<dbReference type="InterPro" id="IPR001680">
    <property type="entry name" value="WD40_rpt"/>
</dbReference>
<keyword evidence="2" id="KW-0677">Repeat</keyword>
<organism evidence="4 5">
    <name type="scientific">Serendipita vermifera MAFF 305830</name>
    <dbReference type="NCBI Taxonomy" id="933852"/>
    <lineage>
        <taxon>Eukaryota</taxon>
        <taxon>Fungi</taxon>
        <taxon>Dikarya</taxon>
        <taxon>Basidiomycota</taxon>
        <taxon>Agaricomycotina</taxon>
        <taxon>Agaricomycetes</taxon>
        <taxon>Sebacinales</taxon>
        <taxon>Serendipitaceae</taxon>
        <taxon>Serendipita</taxon>
    </lineage>
</organism>
<dbReference type="Pfam" id="PF00400">
    <property type="entry name" value="WD40"/>
    <property type="match status" value="1"/>
</dbReference>
<reference evidence="5" key="2">
    <citation type="submission" date="2015-01" db="EMBL/GenBank/DDBJ databases">
        <title>Evolutionary Origins and Diversification of the Mycorrhizal Mutualists.</title>
        <authorList>
            <consortium name="DOE Joint Genome Institute"/>
            <consortium name="Mycorrhizal Genomics Consortium"/>
            <person name="Kohler A."/>
            <person name="Kuo A."/>
            <person name="Nagy L.G."/>
            <person name="Floudas D."/>
            <person name="Copeland A."/>
            <person name="Barry K.W."/>
            <person name="Cichocki N."/>
            <person name="Veneault-Fourrey C."/>
            <person name="LaButti K."/>
            <person name="Lindquist E.A."/>
            <person name="Lipzen A."/>
            <person name="Lundell T."/>
            <person name="Morin E."/>
            <person name="Murat C."/>
            <person name="Riley R."/>
            <person name="Ohm R."/>
            <person name="Sun H."/>
            <person name="Tunlid A."/>
            <person name="Henrissat B."/>
            <person name="Grigoriev I.V."/>
            <person name="Hibbett D.S."/>
            <person name="Martin F."/>
        </authorList>
    </citation>
    <scope>NUCLEOTIDE SEQUENCE [LARGE SCALE GENOMIC DNA]</scope>
    <source>
        <strain evidence="5">MAFF 305830</strain>
    </source>
</reference>
<dbReference type="HOGENOM" id="CLU_1778613_0_0_1"/>
<dbReference type="AlphaFoldDB" id="A0A0C3AMP2"/>
<protein>
    <submittedName>
        <fullName evidence="4">Uncharacterized protein</fullName>
    </submittedName>
</protein>
<keyword evidence="5" id="KW-1185">Reference proteome</keyword>
<dbReference type="OrthoDB" id="2615105at2759"/>
<dbReference type="PROSITE" id="PS50294">
    <property type="entry name" value="WD_REPEATS_REGION"/>
    <property type="match status" value="1"/>
</dbReference>
<keyword evidence="1 3" id="KW-0853">WD repeat</keyword>
<evidence type="ECO:0000256" key="3">
    <source>
        <dbReference type="PROSITE-ProRule" id="PRU00221"/>
    </source>
</evidence>